<protein>
    <submittedName>
        <fullName evidence="6">Transcriptional regulator, TetR family</fullName>
    </submittedName>
</protein>
<evidence type="ECO:0000313" key="6">
    <source>
        <dbReference type="EMBL" id="SNT74821.1"/>
    </source>
</evidence>
<keyword evidence="1" id="KW-0805">Transcription regulation</keyword>
<keyword evidence="3" id="KW-0804">Transcription</keyword>
<evidence type="ECO:0000313" key="7">
    <source>
        <dbReference type="Proteomes" id="UP000198346"/>
    </source>
</evidence>
<accession>A0A239PWX0</accession>
<dbReference type="RefSeq" id="WP_089412853.1">
    <property type="nucleotide sequence ID" value="NZ_FZQA01000006.1"/>
</dbReference>
<organism evidence="6 7">
    <name type="scientific">Amphiplicatus metriothermophilus</name>
    <dbReference type="NCBI Taxonomy" id="1519374"/>
    <lineage>
        <taxon>Bacteria</taxon>
        <taxon>Pseudomonadati</taxon>
        <taxon>Pseudomonadota</taxon>
        <taxon>Alphaproteobacteria</taxon>
        <taxon>Parvularculales</taxon>
        <taxon>Parvularculaceae</taxon>
        <taxon>Amphiplicatus</taxon>
    </lineage>
</organism>
<dbReference type="GO" id="GO:0000976">
    <property type="term" value="F:transcription cis-regulatory region binding"/>
    <property type="evidence" value="ECO:0007669"/>
    <property type="project" value="TreeGrafter"/>
</dbReference>
<evidence type="ECO:0000256" key="1">
    <source>
        <dbReference type="ARBA" id="ARBA00023015"/>
    </source>
</evidence>
<dbReference type="PANTHER" id="PTHR30055">
    <property type="entry name" value="HTH-TYPE TRANSCRIPTIONAL REGULATOR RUTR"/>
    <property type="match status" value="1"/>
</dbReference>
<dbReference type="PANTHER" id="PTHR30055:SF234">
    <property type="entry name" value="HTH-TYPE TRANSCRIPTIONAL REGULATOR BETI"/>
    <property type="match status" value="1"/>
</dbReference>
<feature type="domain" description="HTH tetR-type" evidence="5">
    <location>
        <begin position="16"/>
        <end position="75"/>
    </location>
</feature>
<dbReference type="SUPFAM" id="SSF46689">
    <property type="entry name" value="Homeodomain-like"/>
    <property type="match status" value="1"/>
</dbReference>
<name>A0A239PWX0_9PROT</name>
<dbReference type="InterPro" id="IPR009057">
    <property type="entry name" value="Homeodomain-like_sf"/>
</dbReference>
<dbReference type="Pfam" id="PF00440">
    <property type="entry name" value="TetR_N"/>
    <property type="match status" value="1"/>
</dbReference>
<dbReference type="Proteomes" id="UP000198346">
    <property type="component" value="Unassembled WGS sequence"/>
</dbReference>
<dbReference type="EMBL" id="FZQA01000006">
    <property type="protein sequence ID" value="SNT74821.1"/>
    <property type="molecule type" value="Genomic_DNA"/>
</dbReference>
<dbReference type="InterPro" id="IPR036271">
    <property type="entry name" value="Tet_transcr_reg_TetR-rel_C_sf"/>
</dbReference>
<dbReference type="Gene3D" id="1.10.357.10">
    <property type="entry name" value="Tetracycline Repressor, domain 2"/>
    <property type="match status" value="1"/>
</dbReference>
<dbReference type="AlphaFoldDB" id="A0A239PWX0"/>
<dbReference type="GO" id="GO:0003700">
    <property type="term" value="F:DNA-binding transcription factor activity"/>
    <property type="evidence" value="ECO:0007669"/>
    <property type="project" value="TreeGrafter"/>
</dbReference>
<evidence type="ECO:0000256" key="2">
    <source>
        <dbReference type="ARBA" id="ARBA00023125"/>
    </source>
</evidence>
<gene>
    <name evidence="6" type="ORF">SAMN06297382_2411</name>
</gene>
<evidence type="ECO:0000256" key="3">
    <source>
        <dbReference type="ARBA" id="ARBA00023163"/>
    </source>
</evidence>
<reference evidence="6 7" key="1">
    <citation type="submission" date="2017-07" db="EMBL/GenBank/DDBJ databases">
        <authorList>
            <person name="Sun Z.S."/>
            <person name="Albrecht U."/>
            <person name="Echele G."/>
            <person name="Lee C.C."/>
        </authorList>
    </citation>
    <scope>NUCLEOTIDE SEQUENCE [LARGE SCALE GENOMIC DNA]</scope>
    <source>
        <strain evidence="6 7">CGMCC 1.12710</strain>
    </source>
</reference>
<sequence length="206" mass="22256">MSPATALSKTRRGAPPEARARLIEAAAEALVANDGALEMADVARRAGAAAGLAYHYFGSKAGLVSAVVELFYDRYDAVINAPMDPRERWSTRERRRLERVVDFLFAEPLAAVVLGRLARTPEVAAVEAARRRRMIELAARNIRNGQRSGEIAAGIDPMIAGAAIIGGVDEAAAYAFENPRRASRKALTENLWTFISGAVRLKEALP</sequence>
<dbReference type="SUPFAM" id="SSF48498">
    <property type="entry name" value="Tetracyclin repressor-like, C-terminal domain"/>
    <property type="match status" value="1"/>
</dbReference>
<evidence type="ECO:0000256" key="4">
    <source>
        <dbReference type="PROSITE-ProRule" id="PRU00335"/>
    </source>
</evidence>
<dbReference type="InterPro" id="IPR001647">
    <property type="entry name" value="HTH_TetR"/>
</dbReference>
<feature type="DNA-binding region" description="H-T-H motif" evidence="4">
    <location>
        <begin position="38"/>
        <end position="57"/>
    </location>
</feature>
<evidence type="ECO:0000259" key="5">
    <source>
        <dbReference type="PROSITE" id="PS50977"/>
    </source>
</evidence>
<keyword evidence="2 4" id="KW-0238">DNA-binding</keyword>
<dbReference type="InterPro" id="IPR050109">
    <property type="entry name" value="HTH-type_TetR-like_transc_reg"/>
</dbReference>
<dbReference type="Gene3D" id="1.10.10.60">
    <property type="entry name" value="Homeodomain-like"/>
    <property type="match status" value="1"/>
</dbReference>
<dbReference type="PROSITE" id="PS50977">
    <property type="entry name" value="HTH_TETR_2"/>
    <property type="match status" value="1"/>
</dbReference>
<proteinExistence type="predicted"/>
<keyword evidence="7" id="KW-1185">Reference proteome</keyword>
<dbReference type="OrthoDB" id="9805134at2"/>